<feature type="domain" description="SnoaL-like" evidence="1">
    <location>
        <begin position="8"/>
        <end position="102"/>
    </location>
</feature>
<dbReference type="EMBL" id="BAAAVI010000048">
    <property type="protein sequence ID" value="GAA2892023.1"/>
    <property type="molecule type" value="Genomic_DNA"/>
</dbReference>
<dbReference type="Gene3D" id="3.10.450.50">
    <property type="match status" value="1"/>
</dbReference>
<dbReference type="InterPro" id="IPR032710">
    <property type="entry name" value="NTF2-like_dom_sf"/>
</dbReference>
<dbReference type="Proteomes" id="UP001500831">
    <property type="component" value="Unassembled WGS sequence"/>
</dbReference>
<keyword evidence="3" id="KW-1185">Reference proteome</keyword>
<proteinExistence type="predicted"/>
<sequence>MNDITRLVERYLATWNLADTAERRAEIAAIWTEDARYVDPLVDAAGPDAIDATIEAARRQFPGLVFTLAGDVDAHHDLARFTWHLGPEGGEPIVVGFDVAVLAGDRRIRTVHGFLDRVPAAR</sequence>
<evidence type="ECO:0000313" key="2">
    <source>
        <dbReference type="EMBL" id="GAA2892023.1"/>
    </source>
</evidence>
<dbReference type="Pfam" id="PF12680">
    <property type="entry name" value="SnoaL_2"/>
    <property type="match status" value="1"/>
</dbReference>
<comment type="caution">
    <text evidence="2">The sequence shown here is derived from an EMBL/GenBank/DDBJ whole genome shotgun (WGS) entry which is preliminary data.</text>
</comment>
<dbReference type="InterPro" id="IPR037401">
    <property type="entry name" value="SnoaL-like"/>
</dbReference>
<gene>
    <name evidence="2" type="ORF">GCM10010517_56490</name>
</gene>
<accession>A0ABN3W6J6</accession>
<evidence type="ECO:0000259" key="1">
    <source>
        <dbReference type="Pfam" id="PF12680"/>
    </source>
</evidence>
<evidence type="ECO:0000313" key="3">
    <source>
        <dbReference type="Proteomes" id="UP001500831"/>
    </source>
</evidence>
<protein>
    <submittedName>
        <fullName evidence="2">Nuclear transport factor 2 family protein</fullName>
    </submittedName>
</protein>
<name>A0ABN3W6J6_9ACTN</name>
<dbReference type="SUPFAM" id="SSF54427">
    <property type="entry name" value="NTF2-like"/>
    <property type="match status" value="1"/>
</dbReference>
<reference evidence="2 3" key="1">
    <citation type="journal article" date="2019" name="Int. J. Syst. Evol. Microbiol.">
        <title>The Global Catalogue of Microorganisms (GCM) 10K type strain sequencing project: providing services to taxonomists for standard genome sequencing and annotation.</title>
        <authorList>
            <consortium name="The Broad Institute Genomics Platform"/>
            <consortium name="The Broad Institute Genome Sequencing Center for Infectious Disease"/>
            <person name="Wu L."/>
            <person name="Ma J."/>
        </authorList>
    </citation>
    <scope>NUCLEOTIDE SEQUENCE [LARGE SCALE GENOMIC DNA]</scope>
    <source>
        <strain evidence="2 3">JCM 6242</strain>
    </source>
</reference>
<organism evidence="2 3">
    <name type="scientific">Streptosporangium fragile</name>
    <dbReference type="NCBI Taxonomy" id="46186"/>
    <lineage>
        <taxon>Bacteria</taxon>
        <taxon>Bacillati</taxon>
        <taxon>Actinomycetota</taxon>
        <taxon>Actinomycetes</taxon>
        <taxon>Streptosporangiales</taxon>
        <taxon>Streptosporangiaceae</taxon>
        <taxon>Streptosporangium</taxon>
    </lineage>
</organism>
<dbReference type="RefSeq" id="WP_344977942.1">
    <property type="nucleotide sequence ID" value="NZ_BAAAVI010000048.1"/>
</dbReference>